<protein>
    <submittedName>
        <fullName evidence="1">Uncharacterized protein</fullName>
    </submittedName>
</protein>
<dbReference type="RefSeq" id="WP_197159780.1">
    <property type="nucleotide sequence ID" value="NZ_JADZGI010000001.1"/>
</dbReference>
<keyword evidence="2" id="KW-1185">Reference proteome</keyword>
<dbReference type="AlphaFoldDB" id="A0A931MJ43"/>
<name>A0A931MJ43_9SPHN</name>
<gene>
    <name evidence="1" type="ORF">I5E68_00495</name>
</gene>
<evidence type="ECO:0000313" key="1">
    <source>
        <dbReference type="EMBL" id="MBH0111427.1"/>
    </source>
</evidence>
<organism evidence="1 2">
    <name type="scientific">Novosphingobium aureum</name>
    <dbReference type="NCBI Taxonomy" id="2792964"/>
    <lineage>
        <taxon>Bacteria</taxon>
        <taxon>Pseudomonadati</taxon>
        <taxon>Pseudomonadota</taxon>
        <taxon>Alphaproteobacteria</taxon>
        <taxon>Sphingomonadales</taxon>
        <taxon>Sphingomonadaceae</taxon>
        <taxon>Novosphingobium</taxon>
    </lineage>
</organism>
<sequence length="124" mass="13044">MTLPKKMIVRDMTVNEISTVDVPAVKGATAVILKGGSVAIRKNAAEIAAGQAEPLYKAADYADAIMVRAGEIAQQTGVSVSKALLDHSGIDPVMIELAKGERAAEMAAMRSKQSAVFEKSAQWS</sequence>
<dbReference type="Proteomes" id="UP000617634">
    <property type="component" value="Unassembled WGS sequence"/>
</dbReference>
<reference evidence="1" key="1">
    <citation type="submission" date="2020-11" db="EMBL/GenBank/DDBJ databases">
        <title>Novosphingobium aureum sp. nov., a marine bacterium isolated from sediment of a salt flat.</title>
        <authorList>
            <person name="Yoo Y."/>
            <person name="Kim J.-J."/>
        </authorList>
    </citation>
    <scope>NUCLEOTIDE SEQUENCE</scope>
    <source>
        <strain evidence="1">YJ-S2-02</strain>
    </source>
</reference>
<proteinExistence type="predicted"/>
<evidence type="ECO:0000313" key="2">
    <source>
        <dbReference type="Proteomes" id="UP000617634"/>
    </source>
</evidence>
<accession>A0A931MJ43</accession>
<comment type="caution">
    <text evidence="1">The sequence shown here is derived from an EMBL/GenBank/DDBJ whole genome shotgun (WGS) entry which is preliminary data.</text>
</comment>
<dbReference type="EMBL" id="JADZGI010000001">
    <property type="protein sequence ID" value="MBH0111427.1"/>
    <property type="molecule type" value="Genomic_DNA"/>
</dbReference>